<sequence length="167" mass="19026">MDITETIEIVEALAAGRSPLTGEMLVGETILNDRTIIRALQIAIDELKKDTKQSFVKEKKPKDEGHKEIDYFQQPKFNTLNQPEIDQLKKQIGQLGIVRIENLPESIVKARILYPRAYEAWSVKEKELLGNAMEFTNDLEVLSDCFQRGKGSMQTMGQKLLYAAKQE</sequence>
<protein>
    <submittedName>
        <fullName evidence="1">Uncharacterized protein</fullName>
    </submittedName>
</protein>
<dbReference type="AlphaFoldDB" id="A0A972FN06"/>
<keyword evidence="2" id="KW-1185">Reference proteome</keyword>
<dbReference type="Proteomes" id="UP000712080">
    <property type="component" value="Unassembled WGS sequence"/>
</dbReference>
<dbReference type="EMBL" id="JAAMPU010000106">
    <property type="protein sequence ID" value="NMH28682.1"/>
    <property type="molecule type" value="Genomic_DNA"/>
</dbReference>
<proteinExistence type="predicted"/>
<evidence type="ECO:0000313" key="1">
    <source>
        <dbReference type="EMBL" id="NMH28682.1"/>
    </source>
</evidence>
<name>A0A972FN06_9FLAO</name>
<accession>A0A972FN06</accession>
<comment type="caution">
    <text evidence="1">The sequence shown here is derived from an EMBL/GenBank/DDBJ whole genome shotgun (WGS) entry which is preliminary data.</text>
</comment>
<organism evidence="1 2">
    <name type="scientific">Flavobacterium silvaticum</name>
    <dbReference type="NCBI Taxonomy" id="1852020"/>
    <lineage>
        <taxon>Bacteria</taxon>
        <taxon>Pseudomonadati</taxon>
        <taxon>Bacteroidota</taxon>
        <taxon>Flavobacteriia</taxon>
        <taxon>Flavobacteriales</taxon>
        <taxon>Flavobacteriaceae</taxon>
        <taxon>Flavobacterium</taxon>
    </lineage>
</organism>
<evidence type="ECO:0000313" key="2">
    <source>
        <dbReference type="Proteomes" id="UP000712080"/>
    </source>
</evidence>
<reference evidence="1" key="1">
    <citation type="submission" date="2020-02" db="EMBL/GenBank/DDBJ databases">
        <title>Flavobacterium sp. genome.</title>
        <authorList>
            <person name="Jung H.S."/>
            <person name="Baek J.H."/>
            <person name="Jeon C.O."/>
        </authorList>
    </citation>
    <scope>NUCLEOTIDE SEQUENCE</scope>
    <source>
        <strain evidence="1">SE-s28</strain>
    </source>
</reference>
<gene>
    <name evidence="1" type="ORF">G6047_11625</name>
</gene>
<dbReference type="RefSeq" id="WP_169527785.1">
    <property type="nucleotide sequence ID" value="NZ_JAAMPU010000106.1"/>
</dbReference>